<evidence type="ECO:0000313" key="3">
    <source>
        <dbReference type="Proteomes" id="UP000323646"/>
    </source>
</evidence>
<organism evidence="2 3">
    <name type="scientific">Selenomonas ruminis</name>
    <dbReference type="NCBI Taxonomy" id="2593411"/>
    <lineage>
        <taxon>Bacteria</taxon>
        <taxon>Bacillati</taxon>
        <taxon>Bacillota</taxon>
        <taxon>Negativicutes</taxon>
        <taxon>Selenomonadales</taxon>
        <taxon>Selenomonadaceae</taxon>
        <taxon>Selenomonas</taxon>
    </lineage>
</organism>
<dbReference type="OrthoDB" id="1072289at2"/>
<dbReference type="AlphaFoldDB" id="A0A5D6WDH6"/>
<evidence type="ECO:0000313" key="2">
    <source>
        <dbReference type="EMBL" id="TYZ24898.1"/>
    </source>
</evidence>
<dbReference type="EMBL" id="VTOY01000001">
    <property type="protein sequence ID" value="TYZ24898.1"/>
    <property type="molecule type" value="Genomic_DNA"/>
</dbReference>
<dbReference type="Proteomes" id="UP000323646">
    <property type="component" value="Unassembled WGS sequence"/>
</dbReference>
<feature type="transmembrane region" description="Helical" evidence="1">
    <location>
        <begin position="28"/>
        <end position="53"/>
    </location>
</feature>
<sequence length="202" mass="22705">MIMQEIQQGKDGTYRWVYELNLYTNPTIFLLISKIFLGIGLAIFLFVGGLEILEDGFDWERLLDCAVMFAVFTVGMLILAGVGYLVYAFLMGGKYCVLFEMDERGVKHTQLPHQVKKAQVIGVLAVMTGAAAGNLTTMGSGLLAASHTYLYSEFAKVKSMEILRKRNLIKLNEPFNYNQVYVDADNFDFVLNFIQARVGKNN</sequence>
<reference evidence="2 3" key="1">
    <citation type="submission" date="2019-08" db="EMBL/GenBank/DDBJ databases">
        <title>Selenomonas sp. mPRGC5 and Selenomonas sp. mPRGC8 isolated from ruminal fluid of dairy goat (Capra hircus).</title>
        <authorList>
            <person name="Poothong S."/>
            <person name="Nuengjamnong C."/>
            <person name="Tanasupawat S."/>
        </authorList>
    </citation>
    <scope>NUCLEOTIDE SEQUENCE [LARGE SCALE GENOMIC DNA]</scope>
    <source>
        <strain evidence="3">mPRGC5</strain>
    </source>
</reference>
<keyword evidence="1" id="KW-0812">Transmembrane</keyword>
<keyword evidence="1" id="KW-1133">Transmembrane helix</keyword>
<comment type="caution">
    <text evidence="2">The sequence shown here is derived from an EMBL/GenBank/DDBJ whole genome shotgun (WGS) entry which is preliminary data.</text>
</comment>
<accession>A0A5D6WDH6</accession>
<protein>
    <submittedName>
        <fullName evidence="2">Uncharacterized protein</fullName>
    </submittedName>
</protein>
<feature type="transmembrane region" description="Helical" evidence="1">
    <location>
        <begin position="65"/>
        <end position="90"/>
    </location>
</feature>
<keyword evidence="3" id="KW-1185">Reference proteome</keyword>
<name>A0A5D6WDH6_9FIRM</name>
<evidence type="ECO:0000256" key="1">
    <source>
        <dbReference type="SAM" id="Phobius"/>
    </source>
</evidence>
<dbReference type="RefSeq" id="WP_149170519.1">
    <property type="nucleotide sequence ID" value="NZ_VTOY01000001.1"/>
</dbReference>
<gene>
    <name evidence="2" type="ORF">FZ040_02345</name>
</gene>
<keyword evidence="1" id="KW-0472">Membrane</keyword>
<proteinExistence type="predicted"/>